<accession>A0A1H1QY29</accession>
<proteinExistence type="predicted"/>
<evidence type="ECO:0000313" key="6">
    <source>
        <dbReference type="Proteomes" id="UP000198983"/>
    </source>
</evidence>
<dbReference type="InterPro" id="IPR058882">
    <property type="entry name" value="PglZ_C"/>
</dbReference>
<evidence type="ECO:0000256" key="1">
    <source>
        <dbReference type="SAM" id="MobiDB-lite"/>
    </source>
</evidence>
<keyword evidence="6" id="KW-1185">Reference proteome</keyword>
<organism evidence="5 6">
    <name type="scientific">Actinopolymorpha singaporensis</name>
    <dbReference type="NCBI Taxonomy" id="117157"/>
    <lineage>
        <taxon>Bacteria</taxon>
        <taxon>Bacillati</taxon>
        <taxon>Actinomycetota</taxon>
        <taxon>Actinomycetes</taxon>
        <taxon>Propionibacteriales</taxon>
        <taxon>Actinopolymorphaceae</taxon>
        <taxon>Actinopolymorpha</taxon>
    </lineage>
</organism>
<feature type="domain" description="Alkaline phosphatase-like protein PglZ second" evidence="2">
    <location>
        <begin position="171"/>
        <end position="314"/>
    </location>
</feature>
<protein>
    <submittedName>
        <fullName evidence="5">PglZ domain-containing protein</fullName>
    </submittedName>
</protein>
<dbReference type="Pfam" id="PF25862">
    <property type="entry name" value="PglZ_1st"/>
    <property type="match status" value="1"/>
</dbReference>
<dbReference type="NCBIfam" id="NF033446">
    <property type="entry name" value="BREX_PglZ_2"/>
    <property type="match status" value="1"/>
</dbReference>
<dbReference type="EMBL" id="LT629732">
    <property type="protein sequence ID" value="SDS27759.1"/>
    <property type="molecule type" value="Genomic_DNA"/>
</dbReference>
<dbReference type="Proteomes" id="UP000198983">
    <property type="component" value="Chromosome I"/>
</dbReference>
<sequence>MSLLATPALVRSKVVDVLKADSTARVVALLASPSWSHDERVDLSGGRGIVVRPCVSTLAIRDALDQLEELPESDLLVLLTDQESAELGDSIRARIAGQRVLPLDRWYQLTSLFRCREIAPELTRMSWAVDALLKYAPSEGYEPVRSGYLDKETALSELCHRLAGLGRADLDLAALLQWTLDLAHIDRWRAVEEPVRAGLSEWLVGRSRDGRVIDAVVRCMSGEHGEDTVAVGLVLSALTQPRVLNDGKVPRTMLETRTVGGALADEVAREWGKAADALVQRRLTAGGRAGVGEVIHRAEEILAEQNATGLAYASVILEIGLGQRIGRLGAEIARLLRKRSLSPAHLGPMEEALGDVLSHALVGNHTERCRRAEMAARLMRWVASQRSNPPKPAPELAEAARRQQREDAWVDVARVGVWEGDVDRAVGEAYAALCEVVDGIRASHEERFARLLADHVRTGSTLTDLLPAEDVLSDVVLPLAEQERVLVLVLDGMSTGVACELVEDLSNRGWFEHTLAPERPVISVLPSITRVSRTSLLTGRLTDGSAATERAAFGERGWSLFHKSDLTAAKVGSALSTEVRDAISGPAKVVGAVVNTVDDTLDKGGRAPWTADSVDRFVELLTAAQEADRLVLLVSDHGHVHERGSRLESDSSGGARFRTSTRPVEVDEVELTGPRVLLGGGRVVAPWNEKLRYAKQRNGYHGGASAQEVVIPLALLARTALDLPGWRVRHHPQPDWWVGTTNGVEAERPAAERAPSKRKNGGNGRRAASGPTPASASAEDALFGAEELAAENWITWVLASEAVTAQLQRVRRGCMPAERLEVLLRALDDHGGAATRAVVARALDIPEGRVANQVAAAQRVVNLDGYEVLTIEGDTVRLNAALLRTQAGET</sequence>
<dbReference type="InterPro" id="IPR047992">
    <property type="entry name" value="BREX_PglZ"/>
</dbReference>
<feature type="compositionally biased region" description="Low complexity" evidence="1">
    <location>
        <begin position="767"/>
        <end position="778"/>
    </location>
</feature>
<dbReference type="Pfam" id="PF25861">
    <property type="entry name" value="PglZ_2nd"/>
    <property type="match status" value="1"/>
</dbReference>
<dbReference type="Pfam" id="PF25863">
    <property type="entry name" value="PglZ_C"/>
    <property type="match status" value="1"/>
</dbReference>
<dbReference type="SUPFAM" id="SSF53649">
    <property type="entry name" value="Alkaline phosphatase-like"/>
    <property type="match status" value="1"/>
</dbReference>
<dbReference type="STRING" id="117157.SAMN04489717_2175"/>
<evidence type="ECO:0000259" key="2">
    <source>
        <dbReference type="Pfam" id="PF25861"/>
    </source>
</evidence>
<dbReference type="OrthoDB" id="6725302at2"/>
<evidence type="ECO:0000259" key="3">
    <source>
        <dbReference type="Pfam" id="PF25862"/>
    </source>
</evidence>
<dbReference type="InterPro" id="IPR017850">
    <property type="entry name" value="Alkaline_phosphatase_core_sf"/>
</dbReference>
<reference evidence="5 6" key="1">
    <citation type="submission" date="2016-10" db="EMBL/GenBank/DDBJ databases">
        <authorList>
            <person name="de Groot N.N."/>
        </authorList>
    </citation>
    <scope>NUCLEOTIDE SEQUENCE [LARGE SCALE GENOMIC DNA]</scope>
    <source>
        <strain evidence="5 6">DSM 22024</strain>
    </source>
</reference>
<feature type="domain" description="Alkaline phosphatase-like protein PglZ C-terminal" evidence="4">
    <location>
        <begin position="790"/>
        <end position="886"/>
    </location>
</feature>
<feature type="region of interest" description="Disordered" evidence="1">
    <location>
        <begin position="747"/>
        <end position="778"/>
    </location>
</feature>
<evidence type="ECO:0000259" key="4">
    <source>
        <dbReference type="Pfam" id="PF25863"/>
    </source>
</evidence>
<dbReference type="InterPro" id="IPR058881">
    <property type="entry name" value="PglZ_2nd"/>
</dbReference>
<evidence type="ECO:0000313" key="5">
    <source>
        <dbReference type="EMBL" id="SDS27759.1"/>
    </source>
</evidence>
<dbReference type="RefSeq" id="WP_092652885.1">
    <property type="nucleotide sequence ID" value="NZ_LT629732.1"/>
</dbReference>
<dbReference type="InterPro" id="IPR058880">
    <property type="entry name" value="PglZ_N"/>
</dbReference>
<dbReference type="AlphaFoldDB" id="A0A1H1QY29"/>
<gene>
    <name evidence="5" type="ORF">SAMN04489717_2175</name>
</gene>
<dbReference type="Pfam" id="PF08665">
    <property type="entry name" value="PglZ"/>
    <property type="match status" value="1"/>
</dbReference>
<feature type="domain" description="Alkaline phosphatase-like protein PglZ N-terminal" evidence="3">
    <location>
        <begin position="5"/>
        <end position="103"/>
    </location>
</feature>
<name>A0A1H1QY29_9ACTN</name>